<dbReference type="GO" id="GO:0000160">
    <property type="term" value="P:phosphorelay signal transduction system"/>
    <property type="evidence" value="ECO:0007669"/>
    <property type="project" value="InterPro"/>
</dbReference>
<gene>
    <name evidence="3" type="ORF">SAMN00777080_3745</name>
</gene>
<dbReference type="Gene3D" id="1.20.120.160">
    <property type="entry name" value="HPT domain"/>
    <property type="match status" value="1"/>
</dbReference>
<dbReference type="STRING" id="758820.SAMN00777080_3745"/>
<dbReference type="RefSeq" id="WP_084121857.1">
    <property type="nucleotide sequence ID" value="NZ_LT838813.1"/>
</dbReference>
<evidence type="ECO:0000313" key="3">
    <source>
        <dbReference type="EMBL" id="SMD45103.1"/>
    </source>
</evidence>
<organism evidence="3 4">
    <name type="scientific">Aquiflexum balticum DSM 16537</name>
    <dbReference type="NCBI Taxonomy" id="758820"/>
    <lineage>
        <taxon>Bacteria</taxon>
        <taxon>Pseudomonadati</taxon>
        <taxon>Bacteroidota</taxon>
        <taxon>Cytophagia</taxon>
        <taxon>Cytophagales</taxon>
        <taxon>Cyclobacteriaceae</taxon>
        <taxon>Aquiflexum</taxon>
    </lineage>
</organism>
<proteinExistence type="predicted"/>
<evidence type="ECO:0000256" key="1">
    <source>
        <dbReference type="PROSITE-ProRule" id="PRU00110"/>
    </source>
</evidence>
<feature type="domain" description="HPt" evidence="2">
    <location>
        <begin position="18"/>
        <end position="110"/>
    </location>
</feature>
<keyword evidence="4" id="KW-1185">Reference proteome</keyword>
<sequence>MYQLISPQTIFQYFGDDDKEMLQEMIQIILDSNLQDLKNMDQLYLENDWSMIKKRCHKAKPSMSYIGAMQTRKILESIESDLEGSQSKFDELLQHIEIIEKELHTFLDSL</sequence>
<evidence type="ECO:0000313" key="4">
    <source>
        <dbReference type="Proteomes" id="UP000192333"/>
    </source>
</evidence>
<dbReference type="AlphaFoldDB" id="A0A1W2H872"/>
<dbReference type="OrthoDB" id="982275at2"/>
<dbReference type="GO" id="GO:0004672">
    <property type="term" value="F:protein kinase activity"/>
    <property type="evidence" value="ECO:0007669"/>
    <property type="project" value="UniProtKB-ARBA"/>
</dbReference>
<dbReference type="EMBL" id="LT838813">
    <property type="protein sequence ID" value="SMD45103.1"/>
    <property type="molecule type" value="Genomic_DNA"/>
</dbReference>
<dbReference type="Pfam" id="PF01627">
    <property type="entry name" value="Hpt"/>
    <property type="match status" value="1"/>
</dbReference>
<dbReference type="PROSITE" id="PS50894">
    <property type="entry name" value="HPT"/>
    <property type="match status" value="1"/>
</dbReference>
<dbReference type="InterPro" id="IPR036641">
    <property type="entry name" value="HPT_dom_sf"/>
</dbReference>
<dbReference type="SUPFAM" id="SSF47226">
    <property type="entry name" value="Histidine-containing phosphotransfer domain, HPT domain"/>
    <property type="match status" value="1"/>
</dbReference>
<dbReference type="Proteomes" id="UP000192333">
    <property type="component" value="Chromosome I"/>
</dbReference>
<accession>A0A1W2H872</accession>
<feature type="modified residue" description="Phosphohistidine" evidence="1">
    <location>
        <position position="57"/>
    </location>
</feature>
<reference evidence="4" key="1">
    <citation type="submission" date="2017-04" db="EMBL/GenBank/DDBJ databases">
        <authorList>
            <person name="Varghese N."/>
            <person name="Submissions S."/>
        </authorList>
    </citation>
    <scope>NUCLEOTIDE SEQUENCE [LARGE SCALE GENOMIC DNA]</scope>
    <source>
        <strain evidence="4">DSM 16537</strain>
    </source>
</reference>
<keyword evidence="1" id="KW-0597">Phosphoprotein</keyword>
<dbReference type="InterPro" id="IPR008207">
    <property type="entry name" value="Sig_transdc_His_kin_Hpt_dom"/>
</dbReference>
<name>A0A1W2H872_9BACT</name>
<protein>
    <submittedName>
        <fullName evidence="3">HPt (Histidine-containing phosphotransfer) domain-containing protein</fullName>
    </submittedName>
</protein>
<evidence type="ECO:0000259" key="2">
    <source>
        <dbReference type="PROSITE" id="PS50894"/>
    </source>
</evidence>